<dbReference type="EMBL" id="CABFNQ020000731">
    <property type="protein sequence ID" value="CAH0028347.1"/>
    <property type="molecule type" value="Genomic_DNA"/>
</dbReference>
<keyword evidence="2" id="KW-1185">Reference proteome</keyword>
<protein>
    <submittedName>
        <fullName evidence="1">Uncharacterized protein</fullName>
    </submittedName>
</protein>
<name>A0A9N9YRW8_9HYPO</name>
<dbReference type="AlphaFoldDB" id="A0A9N9YRW8"/>
<reference evidence="1" key="1">
    <citation type="submission" date="2021-10" db="EMBL/GenBank/DDBJ databases">
        <authorList>
            <person name="Piombo E."/>
        </authorList>
    </citation>
    <scope>NUCLEOTIDE SEQUENCE</scope>
</reference>
<evidence type="ECO:0000313" key="1">
    <source>
        <dbReference type="EMBL" id="CAH0028347.1"/>
    </source>
</evidence>
<dbReference type="OrthoDB" id="5152581at2759"/>
<accession>A0A9N9YRW8</accession>
<proteinExistence type="predicted"/>
<comment type="caution">
    <text evidence="1">The sequence shown here is derived from an EMBL/GenBank/DDBJ whole genome shotgun (WGS) entry which is preliminary data.</text>
</comment>
<gene>
    <name evidence="1" type="ORF">CRHIZ90672A_00012641</name>
</gene>
<sequence>MEIYYILIKVKNKLKIRILKGLYIETITLYQGYYNTYHDPDNTPYCSYLVIIPIFFNNNLAAFFTKASLTWQAGAYHRTDIALNSELATTLVPDLSTRFSMKALFLKGVEPAAVLYGPDQRSFTQSVVFPSEKVQDLTEAAIAFAQVGNSKVGYVGDVNRERETDAAIVAMCLRARPNASLA</sequence>
<organism evidence="1 2">
    <name type="scientific">Clonostachys rhizophaga</name>
    <dbReference type="NCBI Taxonomy" id="160324"/>
    <lineage>
        <taxon>Eukaryota</taxon>
        <taxon>Fungi</taxon>
        <taxon>Dikarya</taxon>
        <taxon>Ascomycota</taxon>
        <taxon>Pezizomycotina</taxon>
        <taxon>Sordariomycetes</taxon>
        <taxon>Hypocreomycetidae</taxon>
        <taxon>Hypocreales</taxon>
        <taxon>Bionectriaceae</taxon>
        <taxon>Clonostachys</taxon>
    </lineage>
</organism>
<evidence type="ECO:0000313" key="2">
    <source>
        <dbReference type="Proteomes" id="UP000696573"/>
    </source>
</evidence>
<dbReference type="Proteomes" id="UP000696573">
    <property type="component" value="Unassembled WGS sequence"/>
</dbReference>